<name>A0A2B7YT55_POLH7</name>
<evidence type="ECO:0000256" key="1">
    <source>
        <dbReference type="SAM" id="MobiDB-lite"/>
    </source>
</evidence>
<dbReference type="InterPro" id="IPR052577">
    <property type="entry name" value="VWA7"/>
</dbReference>
<evidence type="ECO:0000256" key="2">
    <source>
        <dbReference type="SAM" id="SignalP"/>
    </source>
</evidence>
<proteinExistence type="predicted"/>
<gene>
    <name evidence="3" type="ORF">AJ80_02055</name>
</gene>
<feature type="region of interest" description="Disordered" evidence="1">
    <location>
        <begin position="564"/>
        <end position="617"/>
    </location>
</feature>
<feature type="compositionally biased region" description="Gly residues" evidence="1">
    <location>
        <begin position="732"/>
        <end position="743"/>
    </location>
</feature>
<dbReference type="PANTHER" id="PTHR14905">
    <property type="entry name" value="NG37"/>
    <property type="match status" value="1"/>
</dbReference>
<feature type="compositionally biased region" description="Basic and acidic residues" evidence="1">
    <location>
        <begin position="773"/>
        <end position="783"/>
    </location>
</feature>
<dbReference type="InterPro" id="IPR010816">
    <property type="entry name" value="Het-C"/>
</dbReference>
<dbReference type="EMBL" id="PDNA01000019">
    <property type="protein sequence ID" value="PGH23807.1"/>
    <property type="molecule type" value="Genomic_DNA"/>
</dbReference>
<feature type="region of interest" description="Disordered" evidence="1">
    <location>
        <begin position="638"/>
        <end position="821"/>
    </location>
</feature>
<protein>
    <recommendedName>
        <fullName evidence="5">NIMA-interacting protein TinC</fullName>
    </recommendedName>
</protein>
<dbReference type="AlphaFoldDB" id="A0A2B7YT55"/>
<feature type="compositionally biased region" description="Gly residues" evidence="1">
    <location>
        <begin position="595"/>
        <end position="607"/>
    </location>
</feature>
<keyword evidence="4" id="KW-1185">Reference proteome</keyword>
<keyword evidence="2" id="KW-0732">Signal</keyword>
<feature type="chain" id="PRO_5013151887" description="NIMA-interacting protein TinC" evidence="2">
    <location>
        <begin position="26"/>
        <end position="821"/>
    </location>
</feature>
<feature type="compositionally biased region" description="Basic residues" evidence="1">
    <location>
        <begin position="809"/>
        <end position="821"/>
    </location>
</feature>
<dbReference type="Pfam" id="PF07217">
    <property type="entry name" value="Het-C"/>
    <property type="match status" value="1"/>
</dbReference>
<feature type="region of interest" description="Disordered" evidence="1">
    <location>
        <begin position="332"/>
        <end position="356"/>
    </location>
</feature>
<sequence length="821" mass="91235">MAWSTSTVVAVSCLLLLLLAHPAHAFGAGNIASLSRIEGQNWRHGDIEDVLLTLLTARAAGGKKFSKLDVQRVYFGNWLRDYSQAIDVGTVKYVSAEAIRILLWVLGFLSFGYGTGEFEVTTERLGCYRPTEHIDNPLGYAEGDDARNYDRRLRGPVDEDRELAIDPRTGLKNYIASEDLGIDNSATFVRHTLGRCIQLGRRYSRSGDEKDLYEALRLLGTGLHCLEDYSAHSNYTELALIELGERDIWPHVGRNTEIELRGARGPVFPIITGTFGGVDFLHSVMGEISDKATQSEIQGLEDLIQQSQNEEPQKSFLQDLLDKIPGGMFGDDNANKMDEFQSQSQSASQENQDVSPLEPEEWARYLSDIHQRIYPVIEWHDNLFKQINAAIEKIPVIPGLIEKVQEQITVYVFSILAPYVLPILYQVKHELETGSSEVIESSKAVQHNVFNDDDCTDPTHSMLSKDHFSNVLNEPAGKIAQTVVKWVVPQIVDCWDNEGIDADRTLTRIIYGVLHHPALRDYGQDGGSEIRHEMFRVVEDWWNGQDSDGQDSLRHQLSREGVLNGENHKSGVHDSGHGCGKPLAIPTQTQEQSGGVLGMFGGFGGSGQESSESSIGKFAQQAMGGGFLSSIVGGIVGASAGTDEQDDSYQQSSTSEYRREGGQESYGQYTRTDYGGGQVREEYQQSSRGYGDNSGYGGYQSQGYSQSTSGYGQQSYQTSGYGGGYQQQQQHGYGGTQSYGGGYEQQQQRGYGEAQSYGRQSEQYSSGHYGGGSDRRHGSRDRGSGYGDGEEYRQRYDQDEGSDDDDDRRRHHHHHRRRRDS</sequence>
<reference evidence="3 4" key="1">
    <citation type="submission" date="2017-10" db="EMBL/GenBank/DDBJ databases">
        <title>Comparative genomics in systemic dimorphic fungi from Ajellomycetaceae.</title>
        <authorList>
            <person name="Munoz J.F."/>
            <person name="Mcewen J.G."/>
            <person name="Clay O.K."/>
            <person name="Cuomo C.A."/>
        </authorList>
    </citation>
    <scope>NUCLEOTIDE SEQUENCE [LARGE SCALE GENOMIC DNA]</scope>
    <source>
        <strain evidence="3 4">UAMH7299</strain>
    </source>
</reference>
<dbReference type="OrthoDB" id="2506204at2759"/>
<dbReference type="PANTHER" id="PTHR14905:SF11">
    <property type="entry name" value="TINC (EUROFUNG)"/>
    <property type="match status" value="1"/>
</dbReference>
<feature type="compositionally biased region" description="Low complexity" evidence="1">
    <location>
        <begin position="701"/>
        <end position="719"/>
    </location>
</feature>
<accession>A0A2B7YT55</accession>
<feature type="signal peptide" evidence="2">
    <location>
        <begin position="1"/>
        <end position="25"/>
    </location>
</feature>
<dbReference type="Proteomes" id="UP000224634">
    <property type="component" value="Unassembled WGS sequence"/>
</dbReference>
<evidence type="ECO:0000313" key="4">
    <source>
        <dbReference type="Proteomes" id="UP000224634"/>
    </source>
</evidence>
<comment type="caution">
    <text evidence="3">The sequence shown here is derived from an EMBL/GenBank/DDBJ whole genome shotgun (WGS) entry which is preliminary data.</text>
</comment>
<feature type="compositionally biased region" description="Basic and acidic residues" evidence="1">
    <location>
        <begin position="566"/>
        <end position="576"/>
    </location>
</feature>
<dbReference type="STRING" id="1447883.A0A2B7YT55"/>
<evidence type="ECO:0000313" key="3">
    <source>
        <dbReference type="EMBL" id="PGH23807.1"/>
    </source>
</evidence>
<evidence type="ECO:0008006" key="5">
    <source>
        <dbReference type="Google" id="ProtNLM"/>
    </source>
</evidence>
<organism evidence="3 4">
    <name type="scientific">Polytolypa hystricis (strain UAMH7299)</name>
    <dbReference type="NCBI Taxonomy" id="1447883"/>
    <lineage>
        <taxon>Eukaryota</taxon>
        <taxon>Fungi</taxon>
        <taxon>Dikarya</taxon>
        <taxon>Ascomycota</taxon>
        <taxon>Pezizomycotina</taxon>
        <taxon>Eurotiomycetes</taxon>
        <taxon>Eurotiomycetidae</taxon>
        <taxon>Onygenales</taxon>
        <taxon>Onygenales incertae sedis</taxon>
        <taxon>Polytolypa</taxon>
    </lineage>
</organism>